<proteinExistence type="predicted"/>
<evidence type="ECO:0000313" key="2">
    <source>
        <dbReference type="Proteomes" id="UP000499080"/>
    </source>
</evidence>
<dbReference type="AlphaFoldDB" id="A0A4Y2FSP9"/>
<accession>A0A4Y2FSP9</accession>
<dbReference type="Proteomes" id="UP000499080">
    <property type="component" value="Unassembled WGS sequence"/>
</dbReference>
<reference evidence="1 2" key="1">
    <citation type="journal article" date="2019" name="Sci. Rep.">
        <title>Orb-weaving spider Araneus ventricosus genome elucidates the spidroin gene catalogue.</title>
        <authorList>
            <person name="Kono N."/>
            <person name="Nakamura H."/>
            <person name="Ohtoshi R."/>
            <person name="Moran D.A.P."/>
            <person name="Shinohara A."/>
            <person name="Yoshida Y."/>
            <person name="Fujiwara M."/>
            <person name="Mori M."/>
            <person name="Tomita M."/>
            <person name="Arakawa K."/>
        </authorList>
    </citation>
    <scope>NUCLEOTIDE SEQUENCE [LARGE SCALE GENOMIC DNA]</scope>
</reference>
<evidence type="ECO:0000313" key="1">
    <source>
        <dbReference type="EMBL" id="GBM42654.1"/>
    </source>
</evidence>
<comment type="caution">
    <text evidence="1">The sequence shown here is derived from an EMBL/GenBank/DDBJ whole genome shotgun (WGS) entry which is preliminary data.</text>
</comment>
<keyword evidence="2" id="KW-1185">Reference proteome</keyword>
<gene>
    <name evidence="1" type="ORF">AVEN_221765_1</name>
</gene>
<name>A0A4Y2FSP9_ARAVE</name>
<dbReference type="EMBL" id="BGPR01001001">
    <property type="protein sequence ID" value="GBM42654.1"/>
    <property type="molecule type" value="Genomic_DNA"/>
</dbReference>
<organism evidence="1 2">
    <name type="scientific">Araneus ventricosus</name>
    <name type="common">Orbweaver spider</name>
    <name type="synonym">Epeira ventricosa</name>
    <dbReference type="NCBI Taxonomy" id="182803"/>
    <lineage>
        <taxon>Eukaryota</taxon>
        <taxon>Metazoa</taxon>
        <taxon>Ecdysozoa</taxon>
        <taxon>Arthropoda</taxon>
        <taxon>Chelicerata</taxon>
        <taxon>Arachnida</taxon>
        <taxon>Araneae</taxon>
        <taxon>Araneomorphae</taxon>
        <taxon>Entelegynae</taxon>
        <taxon>Araneoidea</taxon>
        <taxon>Araneidae</taxon>
        <taxon>Araneus</taxon>
    </lineage>
</organism>
<evidence type="ECO:0008006" key="3">
    <source>
        <dbReference type="Google" id="ProtNLM"/>
    </source>
</evidence>
<sequence>MCGPSLTPGNYYFQTQSATDLGPASASRNSVIRIRIRLLSPHGKRNVKVCRKAGENNRADKMPERGERDSWPGNFEIDFEFSFIEGDKSTPLAEQKGKSQFQKLGSPRCGAIFNSNLIGEVLVLSNHTLTVRCRLWRTGSDVSQSDLCFARTRVEVEQHSFVWAIKRFSSLRPGQNRTMFLHPTFERLPTLILTFNLQEKDGKEYVYISVHRNPVTGAHWMNIQVSLLDCEGCFVPATHKEISPWITPEREKV</sequence>
<protein>
    <recommendedName>
        <fullName evidence="3">MATH domain-containing protein</fullName>
    </recommendedName>
</protein>